<keyword evidence="2" id="KW-1003">Cell membrane</keyword>
<feature type="transmembrane region" description="Helical" evidence="9">
    <location>
        <begin position="1124"/>
        <end position="1146"/>
    </location>
</feature>
<keyword evidence="6 9" id="KW-0472">Membrane</keyword>
<keyword evidence="13" id="KW-1185">Reference proteome</keyword>
<dbReference type="KEGG" id="scac:106087723"/>
<protein>
    <recommendedName>
        <fullName evidence="11">EGF-like domain-containing protein</fullName>
    </recommendedName>
</protein>
<keyword evidence="3 9" id="KW-0812">Transmembrane</keyword>
<dbReference type="Gene3D" id="2.10.25.10">
    <property type="entry name" value="Laminin"/>
    <property type="match status" value="1"/>
</dbReference>
<name>A0A1I8PCC0_STOCA</name>
<dbReference type="InterPro" id="IPR046338">
    <property type="entry name" value="GAIN_dom_sf"/>
</dbReference>
<dbReference type="InterPro" id="IPR001881">
    <property type="entry name" value="EGF-like_Ca-bd_dom"/>
</dbReference>
<dbReference type="STRING" id="35570.A0A1I8PCC0"/>
<dbReference type="Proteomes" id="UP000095300">
    <property type="component" value="Unassembled WGS sequence"/>
</dbReference>
<evidence type="ECO:0000313" key="12">
    <source>
        <dbReference type="EnsemblMetazoa" id="SCAU006809-PC"/>
    </source>
</evidence>
<feature type="chain" id="PRO_5009326373" description="EGF-like domain-containing protein" evidence="10">
    <location>
        <begin position="24"/>
        <end position="1391"/>
    </location>
</feature>
<feature type="domain" description="EGF-like" evidence="11">
    <location>
        <begin position="63"/>
        <end position="100"/>
    </location>
</feature>
<comment type="caution">
    <text evidence="8">Lacks conserved residue(s) required for the propagation of feature annotation.</text>
</comment>
<dbReference type="CDD" id="cd00054">
    <property type="entry name" value="EGF_CA"/>
    <property type="match status" value="1"/>
</dbReference>
<dbReference type="PANTHER" id="PTHR46730:SF1">
    <property type="entry name" value="PLAT DOMAIN-CONTAINING PROTEIN"/>
    <property type="match status" value="1"/>
</dbReference>
<dbReference type="PANTHER" id="PTHR46730">
    <property type="entry name" value="POLYCYSTIN-1"/>
    <property type="match status" value="1"/>
</dbReference>
<keyword evidence="5 9" id="KW-1133">Transmembrane helix</keyword>
<dbReference type="SUPFAM" id="SSF57196">
    <property type="entry name" value="EGF/Laminin"/>
    <property type="match status" value="1"/>
</dbReference>
<evidence type="ECO:0000256" key="9">
    <source>
        <dbReference type="SAM" id="Phobius"/>
    </source>
</evidence>
<evidence type="ECO:0000256" key="4">
    <source>
        <dbReference type="ARBA" id="ARBA00022737"/>
    </source>
</evidence>
<dbReference type="GO" id="GO:0005886">
    <property type="term" value="C:plasma membrane"/>
    <property type="evidence" value="ECO:0007669"/>
    <property type="project" value="UniProtKB-SubCell"/>
</dbReference>
<evidence type="ECO:0000256" key="6">
    <source>
        <dbReference type="ARBA" id="ARBA00023136"/>
    </source>
</evidence>
<gene>
    <name evidence="12" type="primary">106087723</name>
</gene>
<keyword evidence="10" id="KW-0732">Signal</keyword>
<evidence type="ECO:0000313" key="13">
    <source>
        <dbReference type="Proteomes" id="UP000095300"/>
    </source>
</evidence>
<comment type="subcellular location">
    <subcellularLocation>
        <location evidence="1">Cell membrane</location>
    </subcellularLocation>
</comment>
<keyword evidence="8" id="KW-0245">EGF-like domain</keyword>
<dbReference type="Pfam" id="PF02010">
    <property type="entry name" value="REJ"/>
    <property type="match status" value="1"/>
</dbReference>
<evidence type="ECO:0000256" key="5">
    <source>
        <dbReference type="ARBA" id="ARBA00022989"/>
    </source>
</evidence>
<dbReference type="OrthoDB" id="2121937at2759"/>
<feature type="transmembrane region" description="Helical" evidence="9">
    <location>
        <begin position="1351"/>
        <end position="1376"/>
    </location>
</feature>
<dbReference type="InterPro" id="IPR036392">
    <property type="entry name" value="PLAT/LH2_dom_sf"/>
</dbReference>
<dbReference type="Pfam" id="PF01825">
    <property type="entry name" value="GPS"/>
    <property type="match status" value="1"/>
</dbReference>
<evidence type="ECO:0000256" key="1">
    <source>
        <dbReference type="ARBA" id="ARBA00004236"/>
    </source>
</evidence>
<accession>A0A1I8PCC0</accession>
<keyword evidence="4" id="KW-0677">Repeat</keyword>
<reference evidence="12" key="1">
    <citation type="submission" date="2020-05" db="UniProtKB">
        <authorList>
            <consortium name="EnsemblMetazoa"/>
        </authorList>
    </citation>
    <scope>IDENTIFICATION</scope>
    <source>
        <strain evidence="12">USDA</strain>
    </source>
</reference>
<dbReference type="Gene3D" id="2.60.60.20">
    <property type="entry name" value="PLAT/LH2 domain"/>
    <property type="match status" value="1"/>
</dbReference>
<dbReference type="VEuPathDB" id="VectorBase:SCAU006809"/>
<sequence>MAKLSKDLPWIFPFMLLASFTNSQEHCDPSYCNFEGQCIEENNLRKCQCIGENYFTGARCAQIVDSCRSRPCQNQGQCHGLVGQYMCRQCTEGYGGLWCDVKRKSIFQNMAVYFNHYGYYAKSQNFLIVVENLGSVDFSLELLGHNYVVDSFETKMGRGSTQWTHTSDLASVIRKCGIRYYNDLPYGEGYYHRSQQVFWDLGMLKLSLRSYDTESALDLFHMQNFDILVLQTAELPCVPRLRFSHGFDPLEPLTLDMARFNNFAPLVLHRCSTKSEVSFQWQIFNNIGNKILHEYGETTIALLKVPPYRLWFHYNGEVISSFSLVVTLTEKSQQIDTRTQARCFILLLPKPVEAAITGGLHRQVGMNQDLLMDGSASRDYALAASTKQNLFFQWDCSSVDDSKNHFCHSNMSTDNKMEIPKGNLQPNATYEFILKVQSKVFPQSTNLAKQQIVITEKPQLLLDIVCVRNCQRGRFNGDQFIHLMVQRVMGKKRSTFAKISWTINNAAKNLSNDSRCLYTPKEFESSLLFQVEAWDEKGIGGKALKELKLNLPPIQGSCTITPDRGVAFETDFRLKCIDFQDTETPLSYEFMVENFVLERINDAEVTLVLPECTALKILICDQLNACTQIQLSVMVDPLPKPANLSNFSSTYGNYNHFALGMGHTHISLVLIKSLAKYLNSSKDIGQLIQHFGNLELHTLLEMEQWLGICHGITFRLLPLDSQKSLALKEFLGKLSHVLRSISKDQEIQYMSLKSYEQAMAQIWAIAEVLSRTWEIPLSVHKTEYAQMVTSPNPLAESYSDLSDFDIFVLDRIANWVQTTRELSNSLHLLGSQALHKYQPLEPALVIDHDSVKLRIIAFEKSRDHYVDMREQLIDMVICTEVIADLKRQFDIEGHFTVHVGSSKLNHFWWFPDDIPISTNLLHMSFQGQRHLFGQSFRLFHPIEVEFHLNQTQLLHSQMEFGSEIRSPLHMALLSLKLPSNAALVVTLHQAKTTMLIGIGIGHTPRSHQLQKPLNETFRRHAIVNVDTQMKDTFIALLAANDNVTFPFPYKLSMQIVQCLFWDWNAKDPQWSSDGCVPELDLEAFPLLVKCKCNHLSIYTAKCYPTAITEVLKVRSLLNVLSLNWHAVALFVLTAITLSVTLICNYFRSLKHSALLISDVNSHDEDDIEVCLYTGSAGNSFSTANIQLSFISESGPYSLTIYQHPKKLQLQQNSVCKLYLSSHKVRIPSKLSIENNQVGRYPSWYCHRITVRNLNTNYLQSFPIEQGISLTPIETIFSPIKQSFTEVLRQQLAYLYVNWFQFQPLMGPAIFNDLCRLQRTCVWMSQVMVSLCMVACFYGPTTMHSYEQDRELYYSLQFGVVELVLLPLACNLCSLAVRCLFSTIRIEDDSNY</sequence>
<proteinExistence type="predicted"/>
<keyword evidence="7 8" id="KW-1015">Disulfide bond</keyword>
<dbReference type="GO" id="GO:0005509">
    <property type="term" value="F:calcium ion binding"/>
    <property type="evidence" value="ECO:0007669"/>
    <property type="project" value="InterPro"/>
</dbReference>
<feature type="signal peptide" evidence="10">
    <location>
        <begin position="1"/>
        <end position="23"/>
    </location>
</feature>
<dbReference type="InterPro" id="IPR000742">
    <property type="entry name" value="EGF"/>
</dbReference>
<evidence type="ECO:0000256" key="8">
    <source>
        <dbReference type="PROSITE-ProRule" id="PRU00076"/>
    </source>
</evidence>
<evidence type="ECO:0000256" key="10">
    <source>
        <dbReference type="SAM" id="SignalP"/>
    </source>
</evidence>
<dbReference type="InterPro" id="IPR000203">
    <property type="entry name" value="GPS"/>
</dbReference>
<organism evidence="12 13">
    <name type="scientific">Stomoxys calcitrans</name>
    <name type="common">Stable fly</name>
    <name type="synonym">Conops calcitrans</name>
    <dbReference type="NCBI Taxonomy" id="35570"/>
    <lineage>
        <taxon>Eukaryota</taxon>
        <taxon>Metazoa</taxon>
        <taxon>Ecdysozoa</taxon>
        <taxon>Arthropoda</taxon>
        <taxon>Hexapoda</taxon>
        <taxon>Insecta</taxon>
        <taxon>Pterygota</taxon>
        <taxon>Neoptera</taxon>
        <taxon>Endopterygota</taxon>
        <taxon>Diptera</taxon>
        <taxon>Brachycera</taxon>
        <taxon>Muscomorpha</taxon>
        <taxon>Muscoidea</taxon>
        <taxon>Muscidae</taxon>
        <taxon>Stomoxys</taxon>
    </lineage>
</organism>
<evidence type="ECO:0000256" key="7">
    <source>
        <dbReference type="ARBA" id="ARBA00023157"/>
    </source>
</evidence>
<dbReference type="InterPro" id="IPR002859">
    <property type="entry name" value="PKD/REJ-like"/>
</dbReference>
<dbReference type="GO" id="GO:0005261">
    <property type="term" value="F:monoatomic cation channel activity"/>
    <property type="evidence" value="ECO:0007669"/>
    <property type="project" value="TreeGrafter"/>
</dbReference>
<dbReference type="SUPFAM" id="SSF49723">
    <property type="entry name" value="Lipase/lipooxygenase domain (PLAT/LH2 domain)"/>
    <property type="match status" value="1"/>
</dbReference>
<evidence type="ECO:0000256" key="3">
    <source>
        <dbReference type="ARBA" id="ARBA00022692"/>
    </source>
</evidence>
<dbReference type="PROSITE" id="PS50026">
    <property type="entry name" value="EGF_3"/>
    <property type="match status" value="1"/>
</dbReference>
<evidence type="ECO:0000259" key="11">
    <source>
        <dbReference type="PROSITE" id="PS50026"/>
    </source>
</evidence>
<dbReference type="GO" id="GO:0006816">
    <property type="term" value="P:calcium ion transport"/>
    <property type="evidence" value="ECO:0007669"/>
    <property type="project" value="TreeGrafter"/>
</dbReference>
<dbReference type="SMART" id="SM00181">
    <property type="entry name" value="EGF"/>
    <property type="match status" value="2"/>
</dbReference>
<dbReference type="EnsemblMetazoa" id="SCAU006809-RC">
    <property type="protein sequence ID" value="SCAU006809-PC"/>
    <property type="gene ID" value="SCAU006809"/>
</dbReference>
<dbReference type="SMART" id="SM00179">
    <property type="entry name" value="EGF_CA"/>
    <property type="match status" value="1"/>
</dbReference>
<feature type="disulfide bond" evidence="8">
    <location>
        <begin position="90"/>
        <end position="99"/>
    </location>
</feature>
<dbReference type="Gene3D" id="2.60.220.50">
    <property type="match status" value="1"/>
</dbReference>
<evidence type="ECO:0000256" key="2">
    <source>
        <dbReference type="ARBA" id="ARBA00022475"/>
    </source>
</evidence>
<feature type="transmembrane region" description="Helical" evidence="9">
    <location>
        <begin position="1320"/>
        <end position="1339"/>
    </location>
</feature>